<dbReference type="Pfam" id="PF13637">
    <property type="entry name" value="Ank_4"/>
    <property type="match status" value="1"/>
</dbReference>
<feature type="repeat" description="ANK" evidence="3">
    <location>
        <begin position="209"/>
        <end position="236"/>
    </location>
</feature>
<dbReference type="Pfam" id="PF12796">
    <property type="entry name" value="Ank_2"/>
    <property type="match status" value="3"/>
</dbReference>
<name>A0A8S1DJ44_9INSE</name>
<protein>
    <submittedName>
        <fullName evidence="4">Uncharacterized protein</fullName>
    </submittedName>
</protein>
<dbReference type="AlphaFoldDB" id="A0A8S1DJ44"/>
<proteinExistence type="predicted"/>
<feature type="repeat" description="ANK" evidence="3">
    <location>
        <begin position="541"/>
        <end position="573"/>
    </location>
</feature>
<dbReference type="OrthoDB" id="542841at2759"/>
<dbReference type="PROSITE" id="PS50088">
    <property type="entry name" value="ANK_REPEAT"/>
    <property type="match status" value="7"/>
</dbReference>
<dbReference type="SMART" id="SM00248">
    <property type="entry name" value="ANK"/>
    <property type="match status" value="13"/>
</dbReference>
<keyword evidence="5" id="KW-1185">Reference proteome</keyword>
<evidence type="ECO:0000256" key="3">
    <source>
        <dbReference type="PROSITE-ProRule" id="PRU00023"/>
    </source>
</evidence>
<feature type="repeat" description="ANK" evidence="3">
    <location>
        <begin position="475"/>
        <end position="507"/>
    </location>
</feature>
<evidence type="ECO:0000313" key="4">
    <source>
        <dbReference type="EMBL" id="CAB3380117.1"/>
    </source>
</evidence>
<dbReference type="EMBL" id="CADEPI010000201">
    <property type="protein sequence ID" value="CAB3380117.1"/>
    <property type="molecule type" value="Genomic_DNA"/>
</dbReference>
<gene>
    <name evidence="4" type="ORF">CLODIP_2_CD07086</name>
</gene>
<feature type="repeat" description="ANK" evidence="3">
    <location>
        <begin position="19"/>
        <end position="51"/>
    </location>
</feature>
<dbReference type="PANTHER" id="PTHR24123">
    <property type="entry name" value="ANKYRIN REPEAT-CONTAINING"/>
    <property type="match status" value="1"/>
</dbReference>
<dbReference type="InterPro" id="IPR036770">
    <property type="entry name" value="Ankyrin_rpt-contain_sf"/>
</dbReference>
<dbReference type="Proteomes" id="UP000494165">
    <property type="component" value="Unassembled WGS sequence"/>
</dbReference>
<dbReference type="SUPFAM" id="SSF48403">
    <property type="entry name" value="Ankyrin repeat"/>
    <property type="match status" value="2"/>
</dbReference>
<sequence length="598" mass="67127">MESFMTMAETSQFLRKLQVGATPLMVAAKEGDLERCLQLLKQGGHPEEKTELRVSLLHFAAVNKMHGFAIIQHFVSSHGLSLAAEDVDGEDALEYALRTFNFKLANLLQSNLLRHFLERDKLNFAMVVVERNPSLLRVTDSEGRNPLHLAVEVAGPEICDWLMRRGVDPRDVTVQGATVLHHAVRNEKHGEVLVLSLSNLLDVNAKTKHGETPLHWALLWQNLVAAQALLKVGAKVGQHILQFCIANDRLESARFVHTLLPEQVFGLNFMNKKNALHVAAECSTTEMCQWLLEKGIRSDDAHEETNCIALHYATLNKLHGPQVVHFLLSIGLDIDAKDVLGQTPLFYALRAKNLEVARALVRLGANVRVEVHGLNLLHYLVCQNDLKGAQFVHRIDEHLIERLGKGGRMALHLAAEFAGEEMCRWLLEAGARLMDPCKENGYNVMHCAVLNEQHARQLVRFFHSAGVDEGLTDSRGYTPLHVALEQGNLEVVEVLVDLGANLEVRVDQSNLLHFCVMRNKFAGAKFVHERRKHLIKESNIWGMTALHLAAHMADLEFSKWLVEEGVDTKARNVSNLLAWQLVPHGLNDKLRYFKSVCC</sequence>
<dbReference type="InterPro" id="IPR051165">
    <property type="entry name" value="Multifunctional_ANK_Repeat"/>
</dbReference>
<organism evidence="4 5">
    <name type="scientific">Cloeon dipterum</name>
    <dbReference type="NCBI Taxonomy" id="197152"/>
    <lineage>
        <taxon>Eukaryota</taxon>
        <taxon>Metazoa</taxon>
        <taxon>Ecdysozoa</taxon>
        <taxon>Arthropoda</taxon>
        <taxon>Hexapoda</taxon>
        <taxon>Insecta</taxon>
        <taxon>Pterygota</taxon>
        <taxon>Palaeoptera</taxon>
        <taxon>Ephemeroptera</taxon>
        <taxon>Pisciforma</taxon>
        <taxon>Baetidae</taxon>
        <taxon>Cloeon</taxon>
    </lineage>
</organism>
<dbReference type="PROSITE" id="PS50297">
    <property type="entry name" value="ANK_REP_REGION"/>
    <property type="match status" value="6"/>
</dbReference>
<keyword evidence="2 3" id="KW-0040">ANK repeat</keyword>
<reference evidence="4 5" key="1">
    <citation type="submission" date="2020-04" db="EMBL/GenBank/DDBJ databases">
        <authorList>
            <person name="Alioto T."/>
            <person name="Alioto T."/>
            <person name="Gomez Garrido J."/>
        </authorList>
    </citation>
    <scope>NUCLEOTIDE SEQUENCE [LARGE SCALE GENOMIC DNA]</scope>
</reference>
<keyword evidence="1" id="KW-0677">Repeat</keyword>
<feature type="repeat" description="ANK" evidence="3">
    <location>
        <begin position="406"/>
        <end position="433"/>
    </location>
</feature>
<feature type="repeat" description="ANK" evidence="3">
    <location>
        <begin position="142"/>
        <end position="168"/>
    </location>
</feature>
<evidence type="ECO:0000256" key="2">
    <source>
        <dbReference type="ARBA" id="ARBA00023043"/>
    </source>
</evidence>
<dbReference type="Pfam" id="PF00023">
    <property type="entry name" value="Ank"/>
    <property type="match status" value="2"/>
</dbReference>
<dbReference type="InterPro" id="IPR002110">
    <property type="entry name" value="Ankyrin_rpt"/>
</dbReference>
<evidence type="ECO:0000256" key="1">
    <source>
        <dbReference type="ARBA" id="ARBA00022737"/>
    </source>
</evidence>
<dbReference type="PANTHER" id="PTHR24123:SF33">
    <property type="entry name" value="PROTEIN HOS4"/>
    <property type="match status" value="1"/>
</dbReference>
<dbReference type="Gene3D" id="1.25.40.20">
    <property type="entry name" value="Ankyrin repeat-containing domain"/>
    <property type="match status" value="4"/>
</dbReference>
<feature type="repeat" description="ANK" evidence="3">
    <location>
        <begin position="340"/>
        <end position="372"/>
    </location>
</feature>
<comment type="caution">
    <text evidence="4">The sequence shown here is derived from an EMBL/GenBank/DDBJ whole genome shotgun (WGS) entry which is preliminary data.</text>
</comment>
<evidence type="ECO:0000313" key="5">
    <source>
        <dbReference type="Proteomes" id="UP000494165"/>
    </source>
</evidence>
<accession>A0A8S1DJ44</accession>